<keyword evidence="1" id="KW-0547">Nucleotide-binding</keyword>
<dbReference type="SUPFAM" id="SSF56059">
    <property type="entry name" value="Glutathione synthetase ATP-binding domain-like"/>
    <property type="match status" value="1"/>
</dbReference>
<evidence type="ECO:0000259" key="2">
    <source>
        <dbReference type="PROSITE" id="PS50975"/>
    </source>
</evidence>
<accession>A0ABY6P3E7</accession>
<evidence type="ECO:0000313" key="3">
    <source>
        <dbReference type="EMBL" id="UZJ26176.1"/>
    </source>
</evidence>
<dbReference type="Proteomes" id="UP001164965">
    <property type="component" value="Chromosome"/>
</dbReference>
<keyword evidence="4" id="KW-1185">Reference proteome</keyword>
<dbReference type="PROSITE" id="PS50975">
    <property type="entry name" value="ATP_GRASP"/>
    <property type="match status" value="1"/>
</dbReference>
<dbReference type="PANTHER" id="PTHR39217">
    <property type="match status" value="1"/>
</dbReference>
<gene>
    <name evidence="3" type="ORF">RHODO2019_07125</name>
</gene>
<dbReference type="PANTHER" id="PTHR39217:SF1">
    <property type="entry name" value="GLUTATHIONE SYNTHETASE"/>
    <property type="match status" value="1"/>
</dbReference>
<evidence type="ECO:0000256" key="1">
    <source>
        <dbReference type="PROSITE-ProRule" id="PRU00409"/>
    </source>
</evidence>
<dbReference type="InterPro" id="IPR053191">
    <property type="entry name" value="DcsG_Biosynth_Enzyme"/>
</dbReference>
<feature type="domain" description="ATP-grasp" evidence="2">
    <location>
        <begin position="91"/>
        <end position="292"/>
    </location>
</feature>
<protein>
    <recommendedName>
        <fullName evidence="2">ATP-grasp domain-containing protein</fullName>
    </recommendedName>
</protein>
<sequence length="295" mass="30532">MPADVVLASCAALPCGDGGDDDLVDALLERGLAVRWAPWDAPGTGSAGLVVLRATWDYPRRCAEFLAWVDGVEHLANPAAAVRWSAHKRYLLDLAADGVPVLPTAVFAPGADVVLPDGEVVVKPAVGAGSHGAARFTEPAAALAHARTLHARGHDVVVQPFEPSVDTAGETAMVLVRGRPSHAFHKGAMLPAPGAAAVAVDGSGLFTTERLGPLEPPAAAWAVAELAVAAAARRIGLDPADLLYARVDVLGAQPRVLEVELVEPSLGWRQVPDAQRAAALSRFVDAVVELLASRG</sequence>
<dbReference type="InterPro" id="IPR011761">
    <property type="entry name" value="ATP-grasp"/>
</dbReference>
<dbReference type="EMBL" id="CP110615">
    <property type="protein sequence ID" value="UZJ26176.1"/>
    <property type="molecule type" value="Genomic_DNA"/>
</dbReference>
<evidence type="ECO:0000313" key="4">
    <source>
        <dbReference type="Proteomes" id="UP001164965"/>
    </source>
</evidence>
<keyword evidence="1" id="KW-0067">ATP-binding</keyword>
<proteinExistence type="predicted"/>
<name>A0ABY6P3E7_9NOCA</name>
<dbReference type="RefSeq" id="WP_265384280.1">
    <property type="nucleotide sequence ID" value="NZ_CP110615.1"/>
</dbReference>
<reference evidence="3" key="1">
    <citation type="submission" date="2022-10" db="EMBL/GenBank/DDBJ databases">
        <title>Rhodococcus sp.75.</title>
        <authorList>
            <person name="Sun M."/>
        </authorList>
    </citation>
    <scope>NUCLEOTIDE SEQUENCE</scope>
    <source>
        <strain evidence="3">75</strain>
    </source>
</reference>
<organism evidence="3 4">
    <name type="scientific">Rhodococcus antarcticus</name>
    <dbReference type="NCBI Taxonomy" id="2987751"/>
    <lineage>
        <taxon>Bacteria</taxon>
        <taxon>Bacillati</taxon>
        <taxon>Actinomycetota</taxon>
        <taxon>Actinomycetes</taxon>
        <taxon>Mycobacteriales</taxon>
        <taxon>Nocardiaceae</taxon>
        <taxon>Rhodococcus</taxon>
    </lineage>
</organism>